<dbReference type="Gene3D" id="1.10.10.10">
    <property type="entry name" value="Winged helix-like DNA-binding domain superfamily/Winged helix DNA-binding domain"/>
    <property type="match status" value="1"/>
</dbReference>
<comment type="caution">
    <text evidence="1">The sequence shown here is derived from an EMBL/GenBank/DDBJ whole genome shotgun (WGS) entry which is preliminary data.</text>
</comment>
<name>A0A4R6DYK8_9RHOO</name>
<organism evidence="1 2">
    <name type="scientific">Azoarcus indigens</name>
    <dbReference type="NCBI Taxonomy" id="29545"/>
    <lineage>
        <taxon>Bacteria</taxon>
        <taxon>Pseudomonadati</taxon>
        <taxon>Pseudomonadota</taxon>
        <taxon>Betaproteobacteria</taxon>
        <taxon>Rhodocyclales</taxon>
        <taxon>Zoogloeaceae</taxon>
        <taxon>Azoarcus</taxon>
    </lineage>
</organism>
<accession>A0A4R6DYK8</accession>
<dbReference type="InterPro" id="IPR036388">
    <property type="entry name" value="WH-like_DNA-bd_sf"/>
</dbReference>
<protein>
    <submittedName>
        <fullName evidence="1">Uncharacterized protein</fullName>
    </submittedName>
</protein>
<dbReference type="EMBL" id="SNVV01000009">
    <property type="protein sequence ID" value="TDN50440.1"/>
    <property type="molecule type" value="Genomic_DNA"/>
</dbReference>
<dbReference type="Proteomes" id="UP000295129">
    <property type="component" value="Unassembled WGS sequence"/>
</dbReference>
<dbReference type="AlphaFoldDB" id="A0A4R6DYK8"/>
<proteinExistence type="predicted"/>
<dbReference type="RefSeq" id="WP_133591693.1">
    <property type="nucleotide sequence ID" value="NZ_SNVV01000009.1"/>
</dbReference>
<gene>
    <name evidence="1" type="ORF">C7389_109134</name>
</gene>
<evidence type="ECO:0000313" key="2">
    <source>
        <dbReference type="Proteomes" id="UP000295129"/>
    </source>
</evidence>
<sequence>MILYADRLLCAWGAWSRRQAARAVGYPSVSPMFKDAPAGECYDSKPPLGVDESDNAATDAAIQRLCPDERRLCVEVYQIGGKTVEIAARLGWHRQRVPERLDRMQQRLLGHLNDIAAGG</sequence>
<reference evidence="1 2" key="1">
    <citation type="submission" date="2019-03" db="EMBL/GenBank/DDBJ databases">
        <title>Genomic Encyclopedia of Type Strains, Phase IV (KMG-IV): sequencing the most valuable type-strain genomes for metagenomic binning, comparative biology and taxonomic classification.</title>
        <authorList>
            <person name="Goeker M."/>
        </authorList>
    </citation>
    <scope>NUCLEOTIDE SEQUENCE [LARGE SCALE GENOMIC DNA]</scope>
    <source>
        <strain evidence="1 2">DSM 12121</strain>
    </source>
</reference>
<evidence type="ECO:0000313" key="1">
    <source>
        <dbReference type="EMBL" id="TDN50440.1"/>
    </source>
</evidence>
<dbReference type="SUPFAM" id="SSF88659">
    <property type="entry name" value="Sigma3 and sigma4 domains of RNA polymerase sigma factors"/>
    <property type="match status" value="1"/>
</dbReference>
<dbReference type="InterPro" id="IPR013324">
    <property type="entry name" value="RNA_pol_sigma_r3/r4-like"/>
</dbReference>
<keyword evidence="2" id="KW-1185">Reference proteome</keyword>